<reference evidence="2 3" key="1">
    <citation type="submission" date="2019-09" db="EMBL/GenBank/DDBJ databases">
        <title>Genome sequence of Rhodovastum atsumiense, a diverse member of the Acetobacteraceae family of non-sulfur purple photosynthetic bacteria.</title>
        <authorList>
            <person name="Meyer T."/>
            <person name="Kyndt J."/>
        </authorList>
    </citation>
    <scope>NUCLEOTIDE SEQUENCE [LARGE SCALE GENOMIC DNA]</scope>
    <source>
        <strain evidence="2 3">DSM 21279</strain>
    </source>
</reference>
<keyword evidence="1" id="KW-0812">Transmembrane</keyword>
<feature type="non-terminal residue" evidence="2">
    <location>
        <position position="73"/>
    </location>
</feature>
<gene>
    <name evidence="2" type="ORF">F1189_24445</name>
</gene>
<organism evidence="2 3">
    <name type="scientific">Rhodovastum atsumiense</name>
    <dbReference type="NCBI Taxonomy" id="504468"/>
    <lineage>
        <taxon>Bacteria</taxon>
        <taxon>Pseudomonadati</taxon>
        <taxon>Pseudomonadota</taxon>
        <taxon>Alphaproteobacteria</taxon>
        <taxon>Acetobacterales</taxon>
        <taxon>Acetobacteraceae</taxon>
        <taxon>Rhodovastum</taxon>
    </lineage>
</organism>
<keyword evidence="1" id="KW-0472">Membrane</keyword>
<dbReference type="AlphaFoldDB" id="A0A5M6IME4"/>
<keyword evidence="3" id="KW-1185">Reference proteome</keyword>
<comment type="caution">
    <text evidence="2">The sequence shown here is derived from an EMBL/GenBank/DDBJ whole genome shotgun (WGS) entry which is preliminary data.</text>
</comment>
<evidence type="ECO:0000313" key="2">
    <source>
        <dbReference type="EMBL" id="KAA5609426.1"/>
    </source>
</evidence>
<dbReference type="RefSeq" id="WP_150043760.1">
    <property type="nucleotide sequence ID" value="NZ_VWPK01000051.1"/>
</dbReference>
<dbReference type="Proteomes" id="UP000325255">
    <property type="component" value="Unassembled WGS sequence"/>
</dbReference>
<evidence type="ECO:0000256" key="1">
    <source>
        <dbReference type="SAM" id="Phobius"/>
    </source>
</evidence>
<accession>A0A5M6IME4</accession>
<keyword evidence="1" id="KW-1133">Transmembrane helix</keyword>
<feature type="transmembrane region" description="Helical" evidence="1">
    <location>
        <begin position="37"/>
        <end position="57"/>
    </location>
</feature>
<name>A0A5M6IME4_9PROT</name>
<evidence type="ECO:0000313" key="3">
    <source>
        <dbReference type="Proteomes" id="UP000325255"/>
    </source>
</evidence>
<dbReference type="EMBL" id="VWPK01000051">
    <property type="protein sequence ID" value="KAA5609426.1"/>
    <property type="molecule type" value="Genomic_DNA"/>
</dbReference>
<sequence length="73" mass="7775">MSGLDEAQGGPGRFGRMWHRIRDLGVVRTALAPAQRLSLAFLTLGGFIIWTLALLVCGGGAARMDLGLFAFEA</sequence>
<proteinExistence type="predicted"/>
<protein>
    <submittedName>
        <fullName evidence="2">Uncharacterized protein</fullName>
    </submittedName>
</protein>